<dbReference type="EMBL" id="KV425921">
    <property type="protein sequence ID" value="KZV98257.1"/>
    <property type="molecule type" value="Genomic_DNA"/>
</dbReference>
<reference evidence="1 2" key="1">
    <citation type="journal article" date="2016" name="Mol. Biol. Evol.">
        <title>Comparative Genomics of Early-Diverging Mushroom-Forming Fungi Provides Insights into the Origins of Lignocellulose Decay Capabilities.</title>
        <authorList>
            <person name="Nagy L.G."/>
            <person name="Riley R."/>
            <person name="Tritt A."/>
            <person name="Adam C."/>
            <person name="Daum C."/>
            <person name="Floudas D."/>
            <person name="Sun H."/>
            <person name="Yadav J.S."/>
            <person name="Pangilinan J."/>
            <person name="Larsson K.H."/>
            <person name="Matsuura K."/>
            <person name="Barry K."/>
            <person name="Labutti K."/>
            <person name="Kuo R."/>
            <person name="Ohm R.A."/>
            <person name="Bhattacharya S.S."/>
            <person name="Shirouzu T."/>
            <person name="Yoshinaga Y."/>
            <person name="Martin F.M."/>
            <person name="Grigoriev I.V."/>
            <person name="Hibbett D.S."/>
        </authorList>
    </citation>
    <scope>NUCLEOTIDE SEQUENCE [LARGE SCALE GENOMIC DNA]</scope>
    <source>
        <strain evidence="1 2">HHB12029</strain>
    </source>
</reference>
<gene>
    <name evidence="1" type="ORF">EXIGLDRAFT_832342</name>
</gene>
<evidence type="ECO:0000313" key="2">
    <source>
        <dbReference type="Proteomes" id="UP000077266"/>
    </source>
</evidence>
<organism evidence="1 2">
    <name type="scientific">Exidia glandulosa HHB12029</name>
    <dbReference type="NCBI Taxonomy" id="1314781"/>
    <lineage>
        <taxon>Eukaryota</taxon>
        <taxon>Fungi</taxon>
        <taxon>Dikarya</taxon>
        <taxon>Basidiomycota</taxon>
        <taxon>Agaricomycotina</taxon>
        <taxon>Agaricomycetes</taxon>
        <taxon>Auriculariales</taxon>
        <taxon>Exidiaceae</taxon>
        <taxon>Exidia</taxon>
    </lineage>
</organism>
<accession>A0A165LSD8</accession>
<dbReference type="AlphaFoldDB" id="A0A165LSD8"/>
<dbReference type="InParanoid" id="A0A165LSD8"/>
<sequence>MLTRCSSWSRHRLDVEYLVFKTLSMEVSSFALFQRSGEWLAAFLSPSTSCTGSLDVVAKQSQGRMIVLAPSPGNRTCRSGDCSLWKVFVLRVFATAMSPLSALSLTADPVVGRNMDRLLFLSLHFAQSARGVTSLNIVSIALVSSSTPTPFSNTPTLLPQIPRERDLPIATWLLPRRCNARSFGFSFGTRALGFITYASPTRRALERPSLATRVCEYRMRREAVCFTDTIAVCAGEVPYRLALQVVVIRLRDRVSRCGQDR</sequence>
<dbReference type="Proteomes" id="UP000077266">
    <property type="component" value="Unassembled WGS sequence"/>
</dbReference>
<keyword evidence="2" id="KW-1185">Reference proteome</keyword>
<evidence type="ECO:0000313" key="1">
    <source>
        <dbReference type="EMBL" id="KZV98257.1"/>
    </source>
</evidence>
<protein>
    <submittedName>
        <fullName evidence="1">Uncharacterized protein</fullName>
    </submittedName>
</protein>
<name>A0A165LSD8_EXIGL</name>
<proteinExistence type="predicted"/>